<dbReference type="EMBL" id="JAGQLK010000078">
    <property type="protein sequence ID" value="MCA9383495.1"/>
    <property type="molecule type" value="Genomic_DNA"/>
</dbReference>
<sequence>MTPEIAYTPESDEQVTSAPAFTYLMDTSGITYYSTGANTHPFANTIRTTAVYFPDPYGNRISLLTGQAYSKHIVHGYVSEDQVAAIPNRAQNHNNLIFDHDPVTQEKILGVDTSRVAYMFDPHCALQSVLEGNNYYIDVVRRRVDTIVTLMLNAGIPYEDLGLYGSLQVGLVPQDPSELRRFNDVDLVVTGTEHYDKVVQLAATYHDGANDWKKTAVRFQHNLAARKRRQQLSKLHLYDGEGEFFSDVKVVPAPGQIPSVTDLGVLQDGVNILFEYTVIEAYESLGYPAIWTVANADGHQLQIYSRMYDNIGAAGVGDMITAVGRMNHRGDLLVLTDNEHHHIYPT</sequence>
<comment type="caution">
    <text evidence="1">The sequence shown here is derived from an EMBL/GenBank/DDBJ whole genome shotgun (WGS) entry which is preliminary data.</text>
</comment>
<dbReference type="AlphaFoldDB" id="A0A955L5Y8"/>
<evidence type="ECO:0000313" key="1">
    <source>
        <dbReference type="EMBL" id="MCA9383495.1"/>
    </source>
</evidence>
<reference evidence="1" key="2">
    <citation type="journal article" date="2021" name="Microbiome">
        <title>Successional dynamics and alternative stable states in a saline activated sludge microbial community over 9 years.</title>
        <authorList>
            <person name="Wang Y."/>
            <person name="Ye J."/>
            <person name="Ju F."/>
            <person name="Liu L."/>
            <person name="Boyd J.A."/>
            <person name="Deng Y."/>
            <person name="Parks D.H."/>
            <person name="Jiang X."/>
            <person name="Yin X."/>
            <person name="Woodcroft B.J."/>
            <person name="Tyson G.W."/>
            <person name="Hugenholtz P."/>
            <person name="Polz M.F."/>
            <person name="Zhang T."/>
        </authorList>
    </citation>
    <scope>NUCLEOTIDE SEQUENCE</scope>
    <source>
        <strain evidence="1">HKST-UBA14</strain>
    </source>
</reference>
<proteinExistence type="predicted"/>
<organism evidence="1 2">
    <name type="scientific">Candidatus Dojkabacteria bacterium</name>
    <dbReference type="NCBI Taxonomy" id="2099670"/>
    <lineage>
        <taxon>Bacteria</taxon>
        <taxon>Candidatus Dojkabacteria</taxon>
    </lineage>
</organism>
<accession>A0A955L5Y8</accession>
<dbReference type="Proteomes" id="UP000783287">
    <property type="component" value="Unassembled WGS sequence"/>
</dbReference>
<protein>
    <recommendedName>
        <fullName evidence="3">Polymerase nucleotidyl transferase domain-containing protein</fullName>
    </recommendedName>
</protein>
<evidence type="ECO:0000313" key="2">
    <source>
        <dbReference type="Proteomes" id="UP000783287"/>
    </source>
</evidence>
<name>A0A955L5Y8_9BACT</name>
<evidence type="ECO:0008006" key="3">
    <source>
        <dbReference type="Google" id="ProtNLM"/>
    </source>
</evidence>
<gene>
    <name evidence="1" type="ORF">KC909_03960</name>
</gene>
<reference evidence="1" key="1">
    <citation type="submission" date="2020-04" db="EMBL/GenBank/DDBJ databases">
        <authorList>
            <person name="Zhang T."/>
        </authorList>
    </citation>
    <scope>NUCLEOTIDE SEQUENCE</scope>
    <source>
        <strain evidence="1">HKST-UBA14</strain>
    </source>
</reference>